<gene>
    <name evidence="2" type="ORF">S01H1_61147</name>
</gene>
<dbReference type="AlphaFoldDB" id="X0Y4M9"/>
<name>X0Y4M9_9ZZZZ</name>
<evidence type="ECO:0000313" key="2">
    <source>
        <dbReference type="EMBL" id="GAG31801.1"/>
    </source>
</evidence>
<protein>
    <submittedName>
        <fullName evidence="2">Uncharacterized protein</fullName>
    </submittedName>
</protein>
<feature type="coiled-coil region" evidence="1">
    <location>
        <begin position="8"/>
        <end position="61"/>
    </location>
</feature>
<proteinExistence type="predicted"/>
<sequence length="254" mass="29191">CVSANRKRMDAESSSDALRAELARAQEDHADALAAVQRTSAENLQNAEERWKADKQQLQAKHAARVTDAYQQFTEIVENGRKALGYIDELEAKLKSGQALSSEEIERLGAIAGGLDQLRTQYRKPMQEFTELGDYFEREANRTIETPETPRFKRLRKLVSRNYREQLRQYELQVEQKKAFAQAHARFSVAYRKAQTQMDVIGKGMAAQAQRIYALAGEKQQRYDEFEDFFRKSRQAISIHLDVIDLDPSVDIPF</sequence>
<feature type="non-terminal residue" evidence="2">
    <location>
        <position position="254"/>
    </location>
</feature>
<accession>X0Y4M9</accession>
<reference evidence="2" key="1">
    <citation type="journal article" date="2014" name="Front. Microbiol.">
        <title>High frequency of phylogenetically diverse reductive dehalogenase-homologous genes in deep subseafloor sedimentary metagenomes.</title>
        <authorList>
            <person name="Kawai M."/>
            <person name="Futagami T."/>
            <person name="Toyoda A."/>
            <person name="Takaki Y."/>
            <person name="Nishi S."/>
            <person name="Hori S."/>
            <person name="Arai W."/>
            <person name="Tsubouchi T."/>
            <person name="Morono Y."/>
            <person name="Uchiyama I."/>
            <person name="Ito T."/>
            <person name="Fujiyama A."/>
            <person name="Inagaki F."/>
            <person name="Takami H."/>
        </authorList>
    </citation>
    <scope>NUCLEOTIDE SEQUENCE</scope>
    <source>
        <strain evidence="2">Expedition CK06-06</strain>
    </source>
</reference>
<dbReference type="EMBL" id="BARS01040082">
    <property type="protein sequence ID" value="GAG31801.1"/>
    <property type="molecule type" value="Genomic_DNA"/>
</dbReference>
<keyword evidence="1" id="KW-0175">Coiled coil</keyword>
<evidence type="ECO:0000256" key="1">
    <source>
        <dbReference type="SAM" id="Coils"/>
    </source>
</evidence>
<feature type="non-terminal residue" evidence="2">
    <location>
        <position position="1"/>
    </location>
</feature>
<organism evidence="2">
    <name type="scientific">marine sediment metagenome</name>
    <dbReference type="NCBI Taxonomy" id="412755"/>
    <lineage>
        <taxon>unclassified sequences</taxon>
        <taxon>metagenomes</taxon>
        <taxon>ecological metagenomes</taxon>
    </lineage>
</organism>
<comment type="caution">
    <text evidence="2">The sequence shown here is derived from an EMBL/GenBank/DDBJ whole genome shotgun (WGS) entry which is preliminary data.</text>
</comment>